<dbReference type="PROSITE" id="PS00455">
    <property type="entry name" value="AMP_BINDING"/>
    <property type="match status" value="1"/>
</dbReference>
<dbReference type="STRING" id="1089455.MOPEL_073_00120"/>
<feature type="domain" description="AMP-binding enzyme C-terminal" evidence="2">
    <location>
        <begin position="416"/>
        <end position="491"/>
    </location>
</feature>
<dbReference type="OrthoDB" id="9803968at2"/>
<dbReference type="PANTHER" id="PTHR43767">
    <property type="entry name" value="LONG-CHAIN-FATTY-ACID--COA LIGASE"/>
    <property type="match status" value="1"/>
</dbReference>
<evidence type="ECO:0000313" key="4">
    <source>
        <dbReference type="Proteomes" id="UP000004367"/>
    </source>
</evidence>
<keyword evidence="3" id="KW-0436">Ligase</keyword>
<evidence type="ECO:0000259" key="2">
    <source>
        <dbReference type="Pfam" id="PF13193"/>
    </source>
</evidence>
<proteinExistence type="predicted"/>
<dbReference type="Pfam" id="PF13193">
    <property type="entry name" value="AMP-binding_C"/>
    <property type="match status" value="1"/>
</dbReference>
<dbReference type="InterPro" id="IPR025110">
    <property type="entry name" value="AMP-bd_C"/>
</dbReference>
<reference evidence="3 4" key="1">
    <citation type="submission" date="2012-02" db="EMBL/GenBank/DDBJ databases">
        <title>Whole genome shotgun sequence of Mobilicoccus pelagius NBRC 104925.</title>
        <authorList>
            <person name="Yoshida Y."/>
            <person name="Hosoyama A."/>
            <person name="Tsuchikane K."/>
            <person name="Katsumata H."/>
            <person name="Yamazaki S."/>
            <person name="Fujita N."/>
        </authorList>
    </citation>
    <scope>NUCLEOTIDE SEQUENCE [LARGE SCALE GENOMIC DNA]</scope>
    <source>
        <strain evidence="3 4">NBRC 104925</strain>
    </source>
</reference>
<accession>H5URL4</accession>
<sequence length="508" mass="53868">MTLTEMLTRSVESSATSIALSDDTRTVTYAELGERVGDVAAALVARRVRPGDRVALAVPNVVEFAYLYHGIAWAGGVVVPLNPVLRVAELRRLLDDCDPVLLVAWAGVPALTEAGDAAAAGEALGVEVVVLDAATFPEFAPSHPDAPLVPRRGDDLAVLLYTSGTTGEPKGAMLTHDNLVVNAEVDRDLVDMGPDDVVLGALPLFHAFGQTCCLNLPLLAGSHVVLHPVFNPRHTLASVGEKGITVFLAVPAMYTALLHFLARSPEDYDLSTLRMTISSGAPLAVELLHRVEERFGVLVLEGYGLSETSPTATLNVEGRCRPGTVGTPLPGVEVRVVDQETGEPVEIGAVGEVAIRGHNVMRGYWNAPEATAAVLSPDGWLRTGDLGTLDDDGFLTIVDRKKDLVIVGGENVYPREVEEVFYAHPAVAECAVLGVPDPVRGEVVGAAVVLAEGADADEAELRAHVRAHLSGAKVPRHVWFVEGLPKGGTNKILKRAITLPESLRPHLD</sequence>
<dbReference type="Gene3D" id="3.30.300.30">
    <property type="match status" value="1"/>
</dbReference>
<dbReference type="RefSeq" id="WP_009482270.1">
    <property type="nucleotide sequence ID" value="NZ_BAFE01000052.1"/>
</dbReference>
<protein>
    <submittedName>
        <fullName evidence="3">Long-chain fatty-acid--CoA ligase</fullName>
    </submittedName>
</protein>
<dbReference type="AlphaFoldDB" id="H5URL4"/>
<dbReference type="InterPro" id="IPR042099">
    <property type="entry name" value="ANL_N_sf"/>
</dbReference>
<name>H5URL4_9MICO</name>
<dbReference type="GO" id="GO:0016877">
    <property type="term" value="F:ligase activity, forming carbon-sulfur bonds"/>
    <property type="evidence" value="ECO:0007669"/>
    <property type="project" value="UniProtKB-ARBA"/>
</dbReference>
<evidence type="ECO:0000313" key="3">
    <source>
        <dbReference type="EMBL" id="GAB48372.1"/>
    </source>
</evidence>
<feature type="domain" description="AMP-dependent synthetase/ligase" evidence="1">
    <location>
        <begin position="9"/>
        <end position="365"/>
    </location>
</feature>
<dbReference type="Proteomes" id="UP000004367">
    <property type="component" value="Unassembled WGS sequence"/>
</dbReference>
<comment type="caution">
    <text evidence="3">The sequence shown here is derived from an EMBL/GenBank/DDBJ whole genome shotgun (WGS) entry which is preliminary data.</text>
</comment>
<dbReference type="InterPro" id="IPR020845">
    <property type="entry name" value="AMP-binding_CS"/>
</dbReference>
<organism evidence="3 4">
    <name type="scientific">Mobilicoccus pelagius NBRC 104925</name>
    <dbReference type="NCBI Taxonomy" id="1089455"/>
    <lineage>
        <taxon>Bacteria</taxon>
        <taxon>Bacillati</taxon>
        <taxon>Actinomycetota</taxon>
        <taxon>Actinomycetes</taxon>
        <taxon>Micrococcales</taxon>
        <taxon>Dermatophilaceae</taxon>
        <taxon>Mobilicoccus</taxon>
    </lineage>
</organism>
<dbReference type="InterPro" id="IPR000873">
    <property type="entry name" value="AMP-dep_synth/lig_dom"/>
</dbReference>
<dbReference type="CDD" id="cd05936">
    <property type="entry name" value="FC-FACS_FadD_like"/>
    <property type="match status" value="1"/>
</dbReference>
<dbReference type="InterPro" id="IPR045851">
    <property type="entry name" value="AMP-bd_C_sf"/>
</dbReference>
<gene>
    <name evidence="3" type="primary">fadD</name>
    <name evidence="3" type="ORF">MOPEL_073_00120</name>
</gene>
<dbReference type="EMBL" id="BAFE01000052">
    <property type="protein sequence ID" value="GAB48372.1"/>
    <property type="molecule type" value="Genomic_DNA"/>
</dbReference>
<dbReference type="SUPFAM" id="SSF56801">
    <property type="entry name" value="Acetyl-CoA synthetase-like"/>
    <property type="match status" value="1"/>
</dbReference>
<dbReference type="InterPro" id="IPR050237">
    <property type="entry name" value="ATP-dep_AMP-bd_enzyme"/>
</dbReference>
<dbReference type="eggNOG" id="COG0318">
    <property type="taxonomic scope" value="Bacteria"/>
</dbReference>
<dbReference type="PANTHER" id="PTHR43767:SF12">
    <property type="entry name" value="AMP-DEPENDENT SYNTHETASE AND LIGASE"/>
    <property type="match status" value="1"/>
</dbReference>
<evidence type="ECO:0000259" key="1">
    <source>
        <dbReference type="Pfam" id="PF00501"/>
    </source>
</evidence>
<dbReference type="Pfam" id="PF00501">
    <property type="entry name" value="AMP-binding"/>
    <property type="match status" value="1"/>
</dbReference>
<keyword evidence="4" id="KW-1185">Reference proteome</keyword>
<dbReference type="Gene3D" id="3.40.50.12780">
    <property type="entry name" value="N-terminal domain of ligase-like"/>
    <property type="match status" value="1"/>
</dbReference>